<dbReference type="GO" id="GO:0003677">
    <property type="term" value="F:DNA binding"/>
    <property type="evidence" value="ECO:0007669"/>
    <property type="project" value="InterPro"/>
</dbReference>
<protein>
    <submittedName>
        <fullName evidence="4">Cob.1 group I intron encoded</fullName>
    </submittedName>
</protein>
<evidence type="ECO:0000313" key="4">
    <source>
        <dbReference type="EMBL" id="CDI44086.1"/>
    </source>
</evidence>
<feature type="transmembrane region" description="Helical" evidence="2">
    <location>
        <begin position="28"/>
        <end position="55"/>
    </location>
</feature>
<dbReference type="SUPFAM" id="SSF81342">
    <property type="entry name" value="Transmembrane di-heme cytochromes"/>
    <property type="match status" value="1"/>
</dbReference>
<keyword evidence="4" id="KW-0496">Mitochondrion</keyword>
<dbReference type="InterPro" id="IPR000305">
    <property type="entry name" value="GIY-YIG_endonuc"/>
</dbReference>
<dbReference type="EMBL" id="HG530139">
    <property type="protein sequence ID" value="CDI44086.1"/>
    <property type="molecule type" value="Genomic_DNA"/>
</dbReference>
<dbReference type="SMART" id="SM00496">
    <property type="entry name" value="IENR2"/>
    <property type="match status" value="3"/>
</dbReference>
<dbReference type="SMART" id="SM00465">
    <property type="entry name" value="GIYc"/>
    <property type="match status" value="1"/>
</dbReference>
<evidence type="ECO:0000259" key="3">
    <source>
        <dbReference type="PROSITE" id="PS51002"/>
    </source>
</evidence>
<keyword evidence="2" id="KW-0812">Transmembrane</keyword>
<dbReference type="GO" id="GO:0006122">
    <property type="term" value="P:mitochondrial electron transport, ubiquinol to cytochrome c"/>
    <property type="evidence" value="ECO:0007669"/>
    <property type="project" value="TreeGrafter"/>
</dbReference>
<dbReference type="GO" id="GO:0016491">
    <property type="term" value="F:oxidoreductase activity"/>
    <property type="evidence" value="ECO:0007669"/>
    <property type="project" value="InterPro"/>
</dbReference>
<dbReference type="GeneID" id="22283485"/>
<dbReference type="SUPFAM" id="SSF64496">
    <property type="entry name" value="DNA-binding domain of intron-encoded endonucleases"/>
    <property type="match status" value="1"/>
</dbReference>
<dbReference type="CDD" id="cd00284">
    <property type="entry name" value="Cytochrome_b_N"/>
    <property type="match status" value="1"/>
</dbReference>
<dbReference type="GO" id="GO:0004519">
    <property type="term" value="F:endonuclease activity"/>
    <property type="evidence" value="ECO:0007669"/>
    <property type="project" value="InterPro"/>
</dbReference>
<name>A0A0A1I5J1_GEOCN</name>
<dbReference type="InterPro" id="IPR027387">
    <property type="entry name" value="Cytb/b6-like_sf"/>
</dbReference>
<dbReference type="PANTHER" id="PTHR19271">
    <property type="entry name" value="CYTOCHROME B"/>
    <property type="match status" value="1"/>
</dbReference>
<dbReference type="PANTHER" id="PTHR19271:SF16">
    <property type="entry name" value="CYTOCHROME B"/>
    <property type="match status" value="1"/>
</dbReference>
<evidence type="ECO:0000256" key="2">
    <source>
        <dbReference type="SAM" id="Phobius"/>
    </source>
</evidence>
<dbReference type="PROSITE" id="PS51002">
    <property type="entry name" value="CYTB_NTER"/>
    <property type="match status" value="1"/>
</dbReference>
<proteinExistence type="predicted"/>
<reference evidence="4" key="1">
    <citation type="journal article" date="2015" name="Sci. Rep.">
        <title>Differential gene retention as an evolutionary mechanism to generate biodiversity and adaptation in yeasts.</title>
        <authorList>
            <person name="Morel G."/>
            <person name="Sterck L."/>
            <person name="Onesime D."/>
            <person name="Swennen D."/>
            <person name="Jacques N."/>
            <person name="Mallet S."/>
            <person name="Kreplak J."/>
            <person name="Couloux A."/>
            <person name="Labadie K."/>
            <person name="Anselem J."/>
            <person name="Beckerich J.-M."/>
            <person name="Van De Peer Y."/>
            <person name="Souciet J.-L."/>
            <person name="Casaregola S."/>
        </authorList>
    </citation>
    <scope>NUCLEOTIDE SEQUENCE</scope>
    <source>
        <strain evidence="4">CLIB 918</strain>
    </source>
</reference>
<dbReference type="GO" id="GO:0008121">
    <property type="term" value="F:quinol-cytochrome-c reductase activity"/>
    <property type="evidence" value="ECO:0007669"/>
    <property type="project" value="TreeGrafter"/>
</dbReference>
<dbReference type="GO" id="GO:0016020">
    <property type="term" value="C:membrane"/>
    <property type="evidence" value="ECO:0007669"/>
    <property type="project" value="InterPro"/>
</dbReference>
<feature type="domain" description="Cytochrome b/b6 N-terminal region profile" evidence="3">
    <location>
        <begin position="1"/>
        <end position="132"/>
    </location>
</feature>
<feature type="transmembrane region" description="Helical" evidence="2">
    <location>
        <begin position="111"/>
        <end position="132"/>
    </location>
</feature>
<dbReference type="Pfam" id="PF00033">
    <property type="entry name" value="Cytochrome_B"/>
    <property type="match status" value="1"/>
</dbReference>
<accession>A0A0A1I5J1</accession>
<dbReference type="Gene3D" id="1.20.810.10">
    <property type="entry name" value="Cytochrome Bc1 Complex, Chain C"/>
    <property type="match status" value="1"/>
</dbReference>
<dbReference type="InterPro" id="IPR003611">
    <property type="entry name" value="NUMOD3"/>
</dbReference>
<geneLocation type="mitochondrion" evidence="4"/>
<dbReference type="InterPro" id="IPR035901">
    <property type="entry name" value="GIY-YIG_endonuc_sf"/>
</dbReference>
<dbReference type="RefSeq" id="YP_009110269.1">
    <property type="nucleotide sequence ID" value="NC_025768.1"/>
</dbReference>
<dbReference type="Gene3D" id="3.40.1440.10">
    <property type="entry name" value="GIY-YIG endonuclease"/>
    <property type="match status" value="1"/>
</dbReference>
<keyword evidence="2" id="KW-1133">Transmembrane helix</keyword>
<evidence type="ECO:0000256" key="1">
    <source>
        <dbReference type="ARBA" id="ARBA00010045"/>
    </source>
</evidence>
<dbReference type="AlphaFoldDB" id="A0A0A1I5J1"/>
<dbReference type="NCBIfam" id="TIGR01453">
    <property type="entry name" value="grpIintron_endo"/>
    <property type="match status" value="1"/>
</dbReference>
<dbReference type="InterPro" id="IPR006350">
    <property type="entry name" value="Intron_endoG1"/>
</dbReference>
<dbReference type="GO" id="GO:0005739">
    <property type="term" value="C:mitochondrion"/>
    <property type="evidence" value="ECO:0007669"/>
    <property type="project" value="GOC"/>
</dbReference>
<dbReference type="SUPFAM" id="SSF82771">
    <property type="entry name" value="GIY-YIG endonuclease"/>
    <property type="match status" value="1"/>
</dbReference>
<feature type="transmembrane region" description="Helical" evidence="2">
    <location>
        <begin position="76"/>
        <end position="96"/>
    </location>
</feature>
<gene>
    <name evidence="4" type="primary">cob.1</name>
</gene>
<dbReference type="InterPro" id="IPR005797">
    <property type="entry name" value="Cyt_b/b6_N"/>
</dbReference>
<organism evidence="4">
    <name type="scientific">Geotrichum candidum</name>
    <name type="common">Oospora lactis</name>
    <name type="synonym">Dipodascus geotrichum</name>
    <dbReference type="NCBI Taxonomy" id="1173061"/>
    <lineage>
        <taxon>Eukaryota</taxon>
        <taxon>Fungi</taxon>
        <taxon>Dikarya</taxon>
        <taxon>Ascomycota</taxon>
        <taxon>Saccharomycotina</taxon>
        <taxon>Dipodascomycetes</taxon>
        <taxon>Dipodascales</taxon>
        <taxon>Dipodascaceae</taxon>
        <taxon>Geotrichum</taxon>
    </lineage>
</organism>
<dbReference type="InterPro" id="IPR048259">
    <property type="entry name" value="Cytochrome_b_N_euk/bac"/>
</dbReference>
<comment type="similarity">
    <text evidence="1">To endonucleases of group I introns of fungi and phage.</text>
</comment>
<keyword evidence="2" id="KW-0472">Membrane</keyword>
<dbReference type="InterPro" id="IPR016174">
    <property type="entry name" value="Di-haem_cyt_TM"/>
</dbReference>
<sequence>MALRKKNAFLALANSYLMDSPQPSTMSYWWNIGSLLGLCLVIQLGTGMFLAMHYSSNLELAFMSVEHIMRDVSSGWALRYCHANGAAFFFMLMYAHMARGLYYGSYKSPRVALWVMGVMMFLLLMITGFLGFDKHSPKSNHMKTSYNINRKLLFNHHQIRSYSTSSRNNDNKNDSVEKLFKETNIKPMMYFDDLGNSENHRDMKNKLNNLAGIYMVLNTINNNCYMGSASTNRFLWRLKCHLWYNHPNTGSKMVKQAVNKYGLNNFLFMMLETMDINSKDMKSELMKSENKYLNMYLPNYNMTKNAYTSLGYKHTEESRQLMKENYSDERREMISKLNLGKKFTSETLDKMREAALNRLPHSEESKLKMVRKTHPMIVKQMNDTNMGFKFTNLKMAAKALHCSYKTMQRAVRPDNQFMYMPNTLLPNLMEFSLNNQYPQRGLEGKMKDNYPYEMEMKDKSGLDKSKGYPKYKMMNMGEDFSN</sequence>